<gene>
    <name evidence="2" type="ORF">PGT21_028827</name>
    <name evidence="3" type="ORF">PGTUg99_023079</name>
</gene>
<name>A0A5B0S7A8_PUCGR</name>
<organism evidence="3 5">
    <name type="scientific">Puccinia graminis f. sp. tritici</name>
    <dbReference type="NCBI Taxonomy" id="56615"/>
    <lineage>
        <taxon>Eukaryota</taxon>
        <taxon>Fungi</taxon>
        <taxon>Dikarya</taxon>
        <taxon>Basidiomycota</taxon>
        <taxon>Pucciniomycotina</taxon>
        <taxon>Pucciniomycetes</taxon>
        <taxon>Pucciniales</taxon>
        <taxon>Pucciniaceae</taxon>
        <taxon>Puccinia</taxon>
    </lineage>
</organism>
<dbReference type="Proteomes" id="UP000325313">
    <property type="component" value="Unassembled WGS sequence"/>
</dbReference>
<evidence type="ECO:0000313" key="3">
    <source>
        <dbReference type="EMBL" id="KAA1133023.1"/>
    </source>
</evidence>
<keyword evidence="4" id="KW-1185">Reference proteome</keyword>
<evidence type="ECO:0000313" key="5">
    <source>
        <dbReference type="Proteomes" id="UP000325313"/>
    </source>
</evidence>
<comment type="caution">
    <text evidence="3">The sequence shown here is derived from an EMBL/GenBank/DDBJ whole genome shotgun (WGS) entry which is preliminary data.</text>
</comment>
<accession>A0A5B0S7A8</accession>
<sequence length="50" mass="5704">MMSMMLEPRIKPVSEEFGPSSRIGLATTQFPSNRFMDCQDHRDDQLATTV</sequence>
<dbReference type="EMBL" id="VDEP01000074">
    <property type="protein sequence ID" value="KAA1133023.1"/>
    <property type="molecule type" value="Genomic_DNA"/>
</dbReference>
<dbReference type="OrthoDB" id="10528307at2759"/>
<evidence type="ECO:0000313" key="4">
    <source>
        <dbReference type="Proteomes" id="UP000324748"/>
    </source>
</evidence>
<dbReference type="Proteomes" id="UP000324748">
    <property type="component" value="Unassembled WGS sequence"/>
</dbReference>
<dbReference type="EMBL" id="VSWC01000118">
    <property type="protein sequence ID" value="KAA1084480.1"/>
    <property type="molecule type" value="Genomic_DNA"/>
</dbReference>
<evidence type="ECO:0000313" key="2">
    <source>
        <dbReference type="EMBL" id="KAA1084480.1"/>
    </source>
</evidence>
<reference evidence="4 5" key="1">
    <citation type="submission" date="2019-05" db="EMBL/GenBank/DDBJ databases">
        <title>Emergence of the Ug99 lineage of the wheat stem rust pathogen through somatic hybridization.</title>
        <authorList>
            <person name="Li F."/>
            <person name="Upadhyaya N.M."/>
            <person name="Sperschneider J."/>
            <person name="Matny O."/>
            <person name="Nguyen-Phuc H."/>
            <person name="Mago R."/>
            <person name="Raley C."/>
            <person name="Miller M.E."/>
            <person name="Silverstein K.A.T."/>
            <person name="Henningsen E."/>
            <person name="Hirsch C.D."/>
            <person name="Visser B."/>
            <person name="Pretorius Z.A."/>
            <person name="Steffenson B.J."/>
            <person name="Schwessinger B."/>
            <person name="Dodds P.N."/>
            <person name="Figueroa M."/>
        </authorList>
    </citation>
    <scope>NUCLEOTIDE SEQUENCE [LARGE SCALE GENOMIC DNA]</scope>
    <source>
        <strain evidence="2">21-0</strain>
        <strain evidence="3 5">Ug99</strain>
    </source>
</reference>
<dbReference type="AlphaFoldDB" id="A0A5B0S7A8"/>
<feature type="region of interest" description="Disordered" evidence="1">
    <location>
        <begin position="1"/>
        <end position="20"/>
    </location>
</feature>
<protein>
    <submittedName>
        <fullName evidence="3">Uncharacterized protein</fullName>
    </submittedName>
</protein>
<proteinExistence type="predicted"/>
<evidence type="ECO:0000256" key="1">
    <source>
        <dbReference type="SAM" id="MobiDB-lite"/>
    </source>
</evidence>